<dbReference type="Proteomes" id="UP001165085">
    <property type="component" value="Unassembled WGS sequence"/>
</dbReference>
<proteinExistence type="predicted"/>
<evidence type="ECO:0000313" key="1">
    <source>
        <dbReference type="EMBL" id="GMH63415.1"/>
    </source>
</evidence>
<sequence length="85" mass="9644">MSGERNDKEKIVFLCNYPTRTALEKGKGNLFIATITKRKEILNNKLYKPSKIVKSVVKDLPELIAPSASIYQRNCQFVVLSETNV</sequence>
<dbReference type="OrthoDB" id="10511626at2759"/>
<evidence type="ECO:0000313" key="2">
    <source>
        <dbReference type="Proteomes" id="UP001165085"/>
    </source>
</evidence>
<name>A0A9W7A8T7_9STRA</name>
<organism evidence="1 2">
    <name type="scientific">Triparma strigata</name>
    <dbReference type="NCBI Taxonomy" id="1606541"/>
    <lineage>
        <taxon>Eukaryota</taxon>
        <taxon>Sar</taxon>
        <taxon>Stramenopiles</taxon>
        <taxon>Ochrophyta</taxon>
        <taxon>Bolidophyceae</taxon>
        <taxon>Parmales</taxon>
        <taxon>Triparmaceae</taxon>
        <taxon>Triparma</taxon>
    </lineage>
</organism>
<dbReference type="AlphaFoldDB" id="A0A9W7A8T7"/>
<reference evidence="2" key="1">
    <citation type="journal article" date="2023" name="Commun. Biol.">
        <title>Genome analysis of Parmales, the sister group of diatoms, reveals the evolutionary specialization of diatoms from phago-mixotrophs to photoautotrophs.</title>
        <authorList>
            <person name="Ban H."/>
            <person name="Sato S."/>
            <person name="Yoshikawa S."/>
            <person name="Yamada K."/>
            <person name="Nakamura Y."/>
            <person name="Ichinomiya M."/>
            <person name="Sato N."/>
            <person name="Blanc-Mathieu R."/>
            <person name="Endo H."/>
            <person name="Kuwata A."/>
            <person name="Ogata H."/>
        </authorList>
    </citation>
    <scope>NUCLEOTIDE SEQUENCE [LARGE SCALE GENOMIC DNA]</scope>
    <source>
        <strain evidence="2">NIES 3701</strain>
    </source>
</reference>
<comment type="caution">
    <text evidence="1">The sequence shown here is derived from an EMBL/GenBank/DDBJ whole genome shotgun (WGS) entry which is preliminary data.</text>
</comment>
<dbReference type="EMBL" id="BRXY01000084">
    <property type="protein sequence ID" value="GMH63415.1"/>
    <property type="molecule type" value="Genomic_DNA"/>
</dbReference>
<protein>
    <submittedName>
        <fullName evidence="1">Uncharacterized protein</fullName>
    </submittedName>
</protein>
<gene>
    <name evidence="1" type="ORF">TrST_g1628</name>
</gene>
<keyword evidence="2" id="KW-1185">Reference proteome</keyword>
<accession>A0A9W7A8T7</accession>